<evidence type="ECO:0000256" key="6">
    <source>
        <dbReference type="ARBA" id="ARBA00022692"/>
    </source>
</evidence>
<dbReference type="Pfam" id="PF17039">
    <property type="entry name" value="Glyco_tran_10_N"/>
    <property type="match status" value="1"/>
</dbReference>
<keyword evidence="10 12" id="KW-0472">Membrane</keyword>
<evidence type="ECO:0000256" key="2">
    <source>
        <dbReference type="ARBA" id="ARBA00004922"/>
    </source>
</evidence>
<dbReference type="PANTHER" id="PTHR48438:SF1">
    <property type="entry name" value="ALPHA-(1,3)-FUCOSYLTRANSFERASE C-RELATED"/>
    <property type="match status" value="1"/>
</dbReference>
<dbReference type="SUPFAM" id="SSF53756">
    <property type="entry name" value="UDP-Glycosyltransferase/glycogen phosphorylase"/>
    <property type="match status" value="1"/>
</dbReference>
<keyword evidence="9 12" id="KW-0333">Golgi apparatus</keyword>
<evidence type="ECO:0000256" key="9">
    <source>
        <dbReference type="ARBA" id="ARBA00023034"/>
    </source>
</evidence>
<evidence type="ECO:0000256" key="10">
    <source>
        <dbReference type="ARBA" id="ARBA00023136"/>
    </source>
</evidence>
<dbReference type="EC" id="2.4.1.-" evidence="12"/>
<comment type="pathway">
    <text evidence="2">Protein modification; protein glycosylation.</text>
</comment>
<dbReference type="Proteomes" id="UP001208570">
    <property type="component" value="Unassembled WGS sequence"/>
</dbReference>
<keyword evidence="5 12" id="KW-0808">Transferase</keyword>
<feature type="transmembrane region" description="Helical" evidence="12">
    <location>
        <begin position="12"/>
        <end position="31"/>
    </location>
</feature>
<evidence type="ECO:0000256" key="4">
    <source>
        <dbReference type="ARBA" id="ARBA00022676"/>
    </source>
</evidence>
<evidence type="ECO:0000313" key="16">
    <source>
        <dbReference type="Proteomes" id="UP001208570"/>
    </source>
</evidence>
<feature type="domain" description="Fucosyltransferase C-terminal" evidence="13">
    <location>
        <begin position="216"/>
        <end position="381"/>
    </location>
</feature>
<keyword evidence="4 12" id="KW-0328">Glycosyltransferase</keyword>
<comment type="subcellular location">
    <subcellularLocation>
        <location evidence="1">Golgi apparatus membrane</location>
        <topology evidence="1">Single-pass type II membrane protein</topology>
    </subcellularLocation>
    <subcellularLocation>
        <location evidence="12">Golgi apparatus</location>
        <location evidence="12">Golgi stack membrane</location>
        <topology evidence="12">Single-pass type II membrane protein</topology>
    </subcellularLocation>
</comment>
<evidence type="ECO:0000256" key="1">
    <source>
        <dbReference type="ARBA" id="ARBA00004323"/>
    </source>
</evidence>
<protein>
    <recommendedName>
        <fullName evidence="12">Fucosyltransferase</fullName>
        <ecNumber evidence="12">2.4.1.-</ecNumber>
    </recommendedName>
</protein>
<evidence type="ECO:0000256" key="5">
    <source>
        <dbReference type="ARBA" id="ARBA00022679"/>
    </source>
</evidence>
<dbReference type="Pfam" id="PF00852">
    <property type="entry name" value="Glyco_transf_10"/>
    <property type="match status" value="1"/>
</dbReference>
<keyword evidence="8 12" id="KW-1133">Transmembrane helix</keyword>
<dbReference type="AlphaFoldDB" id="A0AAD9MW10"/>
<reference evidence="15" key="1">
    <citation type="journal article" date="2023" name="Mol. Biol. Evol.">
        <title>Third-Generation Sequencing Reveals the Adaptive Role of the Epigenome in Three Deep-Sea Polychaetes.</title>
        <authorList>
            <person name="Perez M."/>
            <person name="Aroh O."/>
            <person name="Sun Y."/>
            <person name="Lan Y."/>
            <person name="Juniper S.K."/>
            <person name="Young C.R."/>
            <person name="Angers B."/>
            <person name="Qian P.Y."/>
        </authorList>
    </citation>
    <scope>NUCLEOTIDE SEQUENCE</scope>
    <source>
        <strain evidence="15">P08H-3</strain>
    </source>
</reference>
<dbReference type="Gene3D" id="3.40.50.11660">
    <property type="entry name" value="Glycosyl transferase family 10, C-terminal domain"/>
    <property type="match status" value="1"/>
</dbReference>
<evidence type="ECO:0000259" key="14">
    <source>
        <dbReference type="Pfam" id="PF17039"/>
    </source>
</evidence>
<dbReference type="EMBL" id="JAODUP010000646">
    <property type="protein sequence ID" value="KAK2145931.1"/>
    <property type="molecule type" value="Genomic_DNA"/>
</dbReference>
<dbReference type="InterPro" id="IPR055270">
    <property type="entry name" value="Glyco_tran_10_C"/>
</dbReference>
<evidence type="ECO:0000256" key="12">
    <source>
        <dbReference type="RuleBase" id="RU003832"/>
    </source>
</evidence>
<dbReference type="GO" id="GO:0008417">
    <property type="term" value="F:fucosyltransferase activity"/>
    <property type="evidence" value="ECO:0007669"/>
    <property type="project" value="InterPro"/>
</dbReference>
<dbReference type="InterPro" id="IPR031481">
    <property type="entry name" value="Glyco_tran_10_N"/>
</dbReference>
<keyword evidence="11" id="KW-0325">Glycoprotein</keyword>
<feature type="domain" description="Fucosyltransferase N-terminal" evidence="14">
    <location>
        <begin position="80"/>
        <end position="193"/>
    </location>
</feature>
<dbReference type="InterPro" id="IPR001503">
    <property type="entry name" value="Glyco_trans_10"/>
</dbReference>
<evidence type="ECO:0000256" key="7">
    <source>
        <dbReference type="ARBA" id="ARBA00022968"/>
    </source>
</evidence>
<dbReference type="GO" id="GO:0000139">
    <property type="term" value="C:Golgi membrane"/>
    <property type="evidence" value="ECO:0007669"/>
    <property type="project" value="UniProtKB-SubCell"/>
</dbReference>
<evidence type="ECO:0000256" key="11">
    <source>
        <dbReference type="ARBA" id="ARBA00023180"/>
    </source>
</evidence>
<keyword evidence="7" id="KW-0735">Signal-anchor</keyword>
<dbReference type="GO" id="GO:0032580">
    <property type="term" value="C:Golgi cisterna membrane"/>
    <property type="evidence" value="ECO:0007669"/>
    <property type="project" value="UniProtKB-SubCell"/>
</dbReference>
<gene>
    <name evidence="15" type="ORF">LSH36_646g01058</name>
</gene>
<evidence type="ECO:0000256" key="8">
    <source>
        <dbReference type="ARBA" id="ARBA00022989"/>
    </source>
</evidence>
<evidence type="ECO:0000256" key="3">
    <source>
        <dbReference type="ARBA" id="ARBA00008919"/>
    </source>
</evidence>
<proteinExistence type="inferred from homology"/>
<accession>A0AAD9MW10</accession>
<keyword evidence="16" id="KW-1185">Reference proteome</keyword>
<organism evidence="15 16">
    <name type="scientific">Paralvinella palmiformis</name>
    <dbReference type="NCBI Taxonomy" id="53620"/>
    <lineage>
        <taxon>Eukaryota</taxon>
        <taxon>Metazoa</taxon>
        <taxon>Spiralia</taxon>
        <taxon>Lophotrochozoa</taxon>
        <taxon>Annelida</taxon>
        <taxon>Polychaeta</taxon>
        <taxon>Sedentaria</taxon>
        <taxon>Canalipalpata</taxon>
        <taxon>Terebellida</taxon>
        <taxon>Terebelliformia</taxon>
        <taxon>Alvinellidae</taxon>
        <taxon>Paralvinella</taxon>
    </lineage>
</organism>
<comment type="caution">
    <text evidence="15">The sequence shown here is derived from an EMBL/GenBank/DDBJ whole genome shotgun (WGS) entry which is preliminary data.</text>
</comment>
<evidence type="ECO:0000259" key="13">
    <source>
        <dbReference type="Pfam" id="PF00852"/>
    </source>
</evidence>
<keyword evidence="6 12" id="KW-0812">Transmembrane</keyword>
<evidence type="ECO:0000313" key="15">
    <source>
        <dbReference type="EMBL" id="KAK2145931.1"/>
    </source>
</evidence>
<dbReference type="FunFam" id="3.40.50.11660:FF:000004">
    <property type="entry name" value="Glycoprotein 3-alpha-L-fucosyltransferase A"/>
    <property type="match status" value="1"/>
</dbReference>
<comment type="similarity">
    <text evidence="3 12">Belongs to the glycosyltransferase 10 family.</text>
</comment>
<sequence length="448" mass="52610">MSPTAAVNFKQIAAIACGLALGCVFVLYSMCTMRVDKYSHYYLQTKKNVSRGSTEIKMEDGLKHESQVVNKSTRKGGENKVKKILFWNKWYHRTYYDFGAGEEPFKRYNCPEKRCSTTSNRDEFEEADAVVTCGRLMEWEAELVLPPRRDPEQVYVYFNREAPVTQLGNNHRLNNVFNVTMTYRRDSTIPFPYSVIEPRKDKLGYIAVTKEDIERKSKDHPVSWMVSRCHKKGCVRHEYVEHLSRFIPVDIYGRCGNLTCSRDSSDTCMIMQERRYKFYLAFENAVCRDYVTEKAFRTLNYSIVPVVMGGANYSEILPPHSFIDVRDFESPAQMASYLHYLNNNDTAYLEYFAWKRDYEVRKVEPYEVFCRLCQLLHEESQLLIDFDLEEWWDTMAGETCLLDDYRTKLMSYFNIDPSIEPVPKTNGKLLHLRSRYSKDETESLEISR</sequence>
<dbReference type="InterPro" id="IPR038577">
    <property type="entry name" value="GT10-like_C_sf"/>
</dbReference>
<dbReference type="PANTHER" id="PTHR48438">
    <property type="entry name" value="ALPHA-(1,3)-FUCOSYLTRANSFERASE C-RELATED"/>
    <property type="match status" value="1"/>
</dbReference>
<name>A0AAD9MW10_9ANNE</name>